<organism evidence="4 5">
    <name type="scientific">Paenibacillus borealis</name>
    <dbReference type="NCBI Taxonomy" id="160799"/>
    <lineage>
        <taxon>Bacteria</taxon>
        <taxon>Bacillati</taxon>
        <taxon>Bacillota</taxon>
        <taxon>Bacilli</taxon>
        <taxon>Bacillales</taxon>
        <taxon>Paenibacillaceae</taxon>
        <taxon>Paenibacillus</taxon>
    </lineage>
</organism>
<dbReference type="PROSITE" id="PS50088">
    <property type="entry name" value="ANK_REPEAT"/>
    <property type="match status" value="1"/>
</dbReference>
<keyword evidence="1" id="KW-0677">Repeat</keyword>
<dbReference type="HOGENOM" id="CLU_784448_0_0_9"/>
<keyword evidence="2 3" id="KW-0040">ANK repeat</keyword>
<dbReference type="Pfam" id="PF00023">
    <property type="entry name" value="Ank"/>
    <property type="match status" value="1"/>
</dbReference>
<sequence length="351" mass="38610">MGKKKKTLPADFGERVKSNDLAALKAIFAECEWDARGGYSKGTALSFRQIPDELVRWLVEQGADINARDKYEHTPLHSQAAAWSGNIPLLLELGADPEALDYQNETPLHAAAGYYRTRAIQDLVAHGANIHAENKRKQTPLAKGLSQCRNIDIAHMVEISRILLDAGAAITPEMKDSVRRIGKDLEFVRASHNNEELDNKASALLELYRLFDVEPVAKLEKHDGASAIKAKPAAWSAQHQELWDYLVPASGHAQTVQGEVIRITGRVSHEILDNGGGNWDDNYRKMLDALIAHLGTGTPLPPALLQEAASLASRLRMGSGYDEPARLSELAVLWVLANPQPVAVDQPDYTR</sequence>
<gene>
    <name evidence="4" type="ORF">PBOR_20820</name>
</gene>
<dbReference type="OrthoDB" id="9812708at2"/>
<dbReference type="InterPro" id="IPR036770">
    <property type="entry name" value="Ankyrin_rpt-contain_sf"/>
</dbReference>
<dbReference type="PANTHER" id="PTHR24189:SF50">
    <property type="entry name" value="ANKYRIN REPEAT AND SOCS BOX PROTEIN 2"/>
    <property type="match status" value="1"/>
</dbReference>
<keyword evidence="5" id="KW-1185">Reference proteome</keyword>
<dbReference type="KEGG" id="pbd:PBOR_20820"/>
<feature type="repeat" description="ANK" evidence="3">
    <location>
        <begin position="103"/>
        <end position="135"/>
    </location>
</feature>
<proteinExistence type="predicted"/>
<reference evidence="4" key="1">
    <citation type="submission" date="2014-08" db="EMBL/GenBank/DDBJ databases">
        <title>Comparative genomics of the Paenibacillus odorifer group.</title>
        <authorList>
            <person name="den Bakker H.C."/>
            <person name="Tsai Y.-C.Y.-C."/>
            <person name="Martin N."/>
            <person name="Korlach J."/>
            <person name="Wiedmann M."/>
        </authorList>
    </citation>
    <scope>NUCLEOTIDE SEQUENCE [LARGE SCALE GENOMIC DNA]</scope>
    <source>
        <strain evidence="4">DSM 13188</strain>
    </source>
</reference>
<dbReference type="PROSITE" id="PS50297">
    <property type="entry name" value="ANK_REP_REGION"/>
    <property type="match status" value="1"/>
</dbReference>
<dbReference type="Proteomes" id="UP000029518">
    <property type="component" value="Chromosome"/>
</dbReference>
<evidence type="ECO:0000256" key="1">
    <source>
        <dbReference type="ARBA" id="ARBA00022737"/>
    </source>
</evidence>
<dbReference type="InterPro" id="IPR050745">
    <property type="entry name" value="Multifunctional_regulatory"/>
</dbReference>
<evidence type="ECO:0000313" key="4">
    <source>
        <dbReference type="EMBL" id="AIQ59101.1"/>
    </source>
</evidence>
<accession>A0A089LC64</accession>
<evidence type="ECO:0000256" key="3">
    <source>
        <dbReference type="PROSITE-ProRule" id="PRU00023"/>
    </source>
</evidence>
<protein>
    <submittedName>
        <fullName evidence="4">Ankyrin</fullName>
    </submittedName>
</protein>
<dbReference type="AlphaFoldDB" id="A0A089LC64"/>
<dbReference type="SUPFAM" id="SSF48403">
    <property type="entry name" value="Ankyrin repeat"/>
    <property type="match status" value="1"/>
</dbReference>
<dbReference type="Gene3D" id="1.25.40.20">
    <property type="entry name" value="Ankyrin repeat-containing domain"/>
    <property type="match status" value="1"/>
</dbReference>
<name>A0A089LC64_PAEBO</name>
<dbReference type="PANTHER" id="PTHR24189">
    <property type="entry name" value="MYOTROPHIN"/>
    <property type="match status" value="1"/>
</dbReference>
<evidence type="ECO:0000256" key="2">
    <source>
        <dbReference type="ARBA" id="ARBA00023043"/>
    </source>
</evidence>
<dbReference type="EMBL" id="CP009285">
    <property type="protein sequence ID" value="AIQ59101.1"/>
    <property type="molecule type" value="Genomic_DNA"/>
</dbReference>
<dbReference type="RefSeq" id="WP_042214665.1">
    <property type="nucleotide sequence ID" value="NZ_CP009285.1"/>
</dbReference>
<evidence type="ECO:0000313" key="5">
    <source>
        <dbReference type="Proteomes" id="UP000029518"/>
    </source>
</evidence>
<dbReference type="InterPro" id="IPR002110">
    <property type="entry name" value="Ankyrin_rpt"/>
</dbReference>